<feature type="region of interest" description="Disordered" evidence="1">
    <location>
        <begin position="137"/>
        <end position="163"/>
    </location>
</feature>
<comment type="caution">
    <text evidence="3">The sequence shown here is derived from an EMBL/GenBank/DDBJ whole genome shotgun (WGS) entry which is preliminary data.</text>
</comment>
<gene>
    <name evidence="3" type="ORF">EDC27_2914</name>
</gene>
<evidence type="ECO:0000313" key="3">
    <source>
        <dbReference type="EMBL" id="ROQ89802.1"/>
    </source>
</evidence>
<dbReference type="NCBIfam" id="TIGR03419">
    <property type="entry name" value="NifU_clost"/>
    <property type="match status" value="1"/>
</dbReference>
<evidence type="ECO:0000256" key="1">
    <source>
        <dbReference type="SAM" id="MobiDB-lite"/>
    </source>
</evidence>
<dbReference type="GO" id="GO:0016226">
    <property type="term" value="P:iron-sulfur cluster assembly"/>
    <property type="evidence" value="ECO:0007669"/>
    <property type="project" value="InterPro"/>
</dbReference>
<keyword evidence="4" id="KW-1185">Reference proteome</keyword>
<dbReference type="SUPFAM" id="SSF82649">
    <property type="entry name" value="SufE/NifU"/>
    <property type="match status" value="1"/>
</dbReference>
<dbReference type="AlphaFoldDB" id="A0A3N1UEH6"/>
<evidence type="ECO:0000313" key="4">
    <source>
        <dbReference type="Proteomes" id="UP000276223"/>
    </source>
</evidence>
<name>A0A3N1UEH6_9BACT</name>
<dbReference type="Gene3D" id="3.90.1010.10">
    <property type="match status" value="1"/>
</dbReference>
<dbReference type="GO" id="GO:0005506">
    <property type="term" value="F:iron ion binding"/>
    <property type="evidence" value="ECO:0007669"/>
    <property type="project" value="InterPro"/>
</dbReference>
<organism evidence="3 4">
    <name type="scientific">Desulfosoma caldarium</name>
    <dbReference type="NCBI Taxonomy" id="610254"/>
    <lineage>
        <taxon>Bacteria</taxon>
        <taxon>Pseudomonadati</taxon>
        <taxon>Thermodesulfobacteriota</taxon>
        <taxon>Syntrophobacteria</taxon>
        <taxon>Syntrophobacterales</taxon>
        <taxon>Syntrophobacteraceae</taxon>
        <taxon>Desulfosoma</taxon>
    </lineage>
</organism>
<feature type="domain" description="NIF system FeS cluster assembly NifU N-terminal" evidence="2">
    <location>
        <begin position="3"/>
        <end position="122"/>
    </location>
</feature>
<proteinExistence type="predicted"/>
<dbReference type="GO" id="GO:0051536">
    <property type="term" value="F:iron-sulfur cluster binding"/>
    <property type="evidence" value="ECO:0007669"/>
    <property type="project" value="InterPro"/>
</dbReference>
<dbReference type="InterPro" id="IPR017787">
    <property type="entry name" value="NIF_FeS_clus_asmbl_NifU-like"/>
</dbReference>
<protein>
    <submittedName>
        <fullName evidence="3">Nitrogen fixation NifU-like protein</fullName>
    </submittedName>
</protein>
<dbReference type="CDD" id="cd06664">
    <property type="entry name" value="IscU_like"/>
    <property type="match status" value="1"/>
</dbReference>
<dbReference type="Pfam" id="PF01592">
    <property type="entry name" value="NifU_N"/>
    <property type="match status" value="1"/>
</dbReference>
<sequence length="163" mass="17876">MNYSDIVMDHFMNPRNVGELENPDGIGQIGNVNCGDIMRMTIQVKDNRIADVKFKTFGCGAAIAVSSMVTEMAKGKTLEEAVRINQDEVARALGGLPEKKLHCSNLGTDALKAAVNDYWRKNGHPEKVVPLEDEHLEQEAEPQHACCHSPERGNGQSEGRMAS</sequence>
<dbReference type="EMBL" id="RJVA01000016">
    <property type="protein sequence ID" value="ROQ89802.1"/>
    <property type="molecule type" value="Genomic_DNA"/>
</dbReference>
<accession>A0A3N1UEH6</accession>
<dbReference type="OrthoDB" id="9808097at2"/>
<dbReference type="PANTHER" id="PTHR10093">
    <property type="entry name" value="IRON-SULFUR CLUSTER ASSEMBLY ENZYME NIFU HOMOLOG"/>
    <property type="match status" value="1"/>
</dbReference>
<dbReference type="Proteomes" id="UP000276223">
    <property type="component" value="Unassembled WGS sequence"/>
</dbReference>
<reference evidence="3 4" key="1">
    <citation type="submission" date="2018-11" db="EMBL/GenBank/DDBJ databases">
        <title>Genomic Encyclopedia of Type Strains, Phase IV (KMG-IV): sequencing the most valuable type-strain genomes for metagenomic binning, comparative biology and taxonomic classification.</title>
        <authorList>
            <person name="Goeker M."/>
        </authorList>
    </citation>
    <scope>NUCLEOTIDE SEQUENCE [LARGE SCALE GENOMIC DNA]</scope>
    <source>
        <strain evidence="3 4">DSM 22027</strain>
    </source>
</reference>
<dbReference type="InterPro" id="IPR002871">
    <property type="entry name" value="NIF_FeS_clus_asmbl_NifU_N"/>
</dbReference>
<evidence type="ECO:0000259" key="2">
    <source>
        <dbReference type="Pfam" id="PF01592"/>
    </source>
</evidence>
<dbReference type="RefSeq" id="WP_123291485.1">
    <property type="nucleotide sequence ID" value="NZ_RJVA01000016.1"/>
</dbReference>